<gene>
    <name evidence="2" type="ORF">RhiirC2_784759</name>
</gene>
<dbReference type="Proteomes" id="UP000233469">
    <property type="component" value="Unassembled WGS sequence"/>
</dbReference>
<proteinExistence type="predicted"/>
<evidence type="ECO:0000313" key="2">
    <source>
        <dbReference type="EMBL" id="PKK66459.1"/>
    </source>
</evidence>
<dbReference type="EMBL" id="LLXL01001090">
    <property type="protein sequence ID" value="PKK66459.1"/>
    <property type="molecule type" value="Genomic_DNA"/>
</dbReference>
<dbReference type="VEuPathDB" id="FungiDB:FUN_023058"/>
<sequence length="448" mass="51620">MVFQVHLPFDVENSPEPVVELTTETPLFGINENINDILMRFQQTIDELLGFKKINGELTYKKDFDADTIKCAILSKLNPGCLGPSPDVIILEPDEAIYRRYGLLSLASRLGVRFLDKFEMTVDYRSTARVLDLIWAAVGIAISIYINNNGMTTSEIMDGDNNKNICLKIWYMYFKWAGIWKTYQMAMHIGNFDLQRNALSAATTYPKFEEKLRHCCSFKVPNENPENAVPTCFSFDKALETFRMKFIKQHVNGNVIDEKNLKDQIKGIQDERERIDLLMSKYLGDHSISSEVSPTEIHKEGLDRLIACYPDGLGRIKKVYFQEVLEVERKNTQGRGAAGVIRTKKTIIENQHINPTEPVQITIAEGSNKRRFDLNEPCPPDTTEPQLKKRRITGSRHHTTKDEMDILSTLKVYKDKLPDNAIASIREQLSDVWTIKKVQEWWYYHKDK</sequence>
<reference evidence="2 3" key="1">
    <citation type="submission" date="2016-04" db="EMBL/GenBank/DDBJ databases">
        <title>Genome analyses suggest a sexual origin of heterokaryosis in a supposedly ancient asexual fungus.</title>
        <authorList>
            <person name="Ropars J."/>
            <person name="Sedzielewska K."/>
            <person name="Noel J."/>
            <person name="Charron P."/>
            <person name="Farinelli L."/>
            <person name="Marton T."/>
            <person name="Kruger M."/>
            <person name="Pelin A."/>
            <person name="Brachmann A."/>
            <person name="Corradi N."/>
        </authorList>
    </citation>
    <scope>NUCLEOTIDE SEQUENCE [LARGE SCALE GENOMIC DNA]</scope>
    <source>
        <strain evidence="2 3">C2</strain>
    </source>
</reference>
<dbReference type="VEuPathDB" id="FungiDB:RhiirFUN_007632"/>
<reference evidence="2 3" key="2">
    <citation type="submission" date="2017-10" db="EMBL/GenBank/DDBJ databases">
        <title>Extensive intraspecific genome diversity in a model arbuscular mycorrhizal fungus.</title>
        <authorList>
            <person name="Chen E.C.H."/>
            <person name="Morin E."/>
            <person name="Baudet D."/>
            <person name="Noel J."/>
            <person name="Ndikumana S."/>
            <person name="Charron P."/>
            <person name="St-Onge C."/>
            <person name="Giorgi J."/>
            <person name="Grigoriev I.V."/>
            <person name="Roux C."/>
            <person name="Martin F.M."/>
            <person name="Corradi N."/>
        </authorList>
    </citation>
    <scope>NUCLEOTIDE SEQUENCE [LARGE SCALE GENOMIC DNA]</scope>
    <source>
        <strain evidence="2 3">C2</strain>
    </source>
</reference>
<feature type="region of interest" description="Disordered" evidence="1">
    <location>
        <begin position="376"/>
        <end position="398"/>
    </location>
</feature>
<evidence type="ECO:0000313" key="3">
    <source>
        <dbReference type="Proteomes" id="UP000233469"/>
    </source>
</evidence>
<protein>
    <submittedName>
        <fullName evidence="2">Uncharacterized protein</fullName>
    </submittedName>
</protein>
<name>A0A2N1MY20_9GLOM</name>
<dbReference type="AlphaFoldDB" id="A0A2N1MY20"/>
<comment type="caution">
    <text evidence="2">The sequence shown here is derived from an EMBL/GenBank/DDBJ whole genome shotgun (WGS) entry which is preliminary data.</text>
</comment>
<evidence type="ECO:0000256" key="1">
    <source>
        <dbReference type="SAM" id="MobiDB-lite"/>
    </source>
</evidence>
<organism evidence="2 3">
    <name type="scientific">Rhizophagus irregularis</name>
    <dbReference type="NCBI Taxonomy" id="588596"/>
    <lineage>
        <taxon>Eukaryota</taxon>
        <taxon>Fungi</taxon>
        <taxon>Fungi incertae sedis</taxon>
        <taxon>Mucoromycota</taxon>
        <taxon>Glomeromycotina</taxon>
        <taxon>Glomeromycetes</taxon>
        <taxon>Glomerales</taxon>
        <taxon>Glomeraceae</taxon>
        <taxon>Rhizophagus</taxon>
    </lineage>
</organism>
<feature type="compositionally biased region" description="Basic residues" evidence="1">
    <location>
        <begin position="388"/>
        <end position="398"/>
    </location>
</feature>
<accession>A0A2N1MY20</accession>